<evidence type="ECO:0000256" key="3">
    <source>
        <dbReference type="ARBA" id="ARBA00023125"/>
    </source>
</evidence>
<keyword evidence="1" id="KW-0547">Nucleotide-binding</keyword>
<dbReference type="InterPro" id="IPR027417">
    <property type="entry name" value="P-loop_NTPase"/>
</dbReference>
<dbReference type="GO" id="GO:0005829">
    <property type="term" value="C:cytosol"/>
    <property type="evidence" value="ECO:0007669"/>
    <property type="project" value="TreeGrafter"/>
</dbReference>
<dbReference type="InterPro" id="IPR000432">
    <property type="entry name" value="DNA_mismatch_repair_MutS_C"/>
</dbReference>
<reference evidence="5 6" key="1">
    <citation type="journal article" date="1999" name="Proc. Jpn. Acad.">
        <title>Determination of the complete genomic DNA sequence of Thermoplasma volvanium GSS1.</title>
        <authorList>
            <person name="Kawashima T."/>
            <person name="Yamamoto Y."/>
            <person name="Aramaki H."/>
            <person name="Nunoshiba T."/>
            <person name="Kawamoto T."/>
            <person name="Watanabe K."/>
            <person name="Yamazaki M."/>
            <person name="Kanehori K."/>
            <person name="Amano N."/>
            <person name="Ohya Y."/>
            <person name="Makino K."/>
            <person name="Suzuki M."/>
        </authorList>
    </citation>
    <scope>NUCLEOTIDE SEQUENCE [LARGE SCALE GENOMIC DNA]</scope>
    <source>
        <strain evidence="6">ATCC 51530 / DSM 4299 / JCM 9571 / NBRC 15438 / GSS1</strain>
    </source>
</reference>
<dbReference type="eggNOG" id="arCOG02896">
    <property type="taxonomic scope" value="Archaea"/>
</dbReference>
<dbReference type="KEGG" id="tvo:TVG0671343"/>
<dbReference type="GO" id="GO:0006298">
    <property type="term" value="P:mismatch repair"/>
    <property type="evidence" value="ECO:0007669"/>
    <property type="project" value="InterPro"/>
</dbReference>
<accession>Q97AY7</accession>
<dbReference type="GO" id="GO:0005524">
    <property type="term" value="F:ATP binding"/>
    <property type="evidence" value="ECO:0007669"/>
    <property type="project" value="UniProtKB-KW"/>
</dbReference>
<dbReference type="InterPro" id="IPR045076">
    <property type="entry name" value="MutS"/>
</dbReference>
<keyword evidence="6" id="KW-1185">Reference proteome</keyword>
<reference evidence="5 6" key="2">
    <citation type="journal article" date="2000" name="Proc. Natl. Acad. Sci. U.S.A.">
        <title>Archaeal adaptation to higher temperatures revealed by genomic sequence of Thermoplasma volcanium.</title>
        <authorList>
            <person name="Kawashima T."/>
            <person name="Amano N."/>
            <person name="Koike H."/>
            <person name="Makino S."/>
            <person name="Higuchi S."/>
            <person name="Kawashima-Ohya Y."/>
            <person name="Watanabe K."/>
            <person name="Yamazaki M."/>
            <person name="Kanehori K."/>
            <person name="Kawamoto T."/>
            <person name="Nunoshiba T."/>
            <person name="Yamamoto Y."/>
            <person name="Aramaki H."/>
            <person name="Makino K."/>
            <person name="Suzuki M."/>
        </authorList>
    </citation>
    <scope>NUCLEOTIDE SEQUENCE [LARGE SCALE GENOMIC DNA]</scope>
    <source>
        <strain evidence="6">ATCC 51530 / DSM 4299 / JCM 9571 / NBRC 15438 / GSS1</strain>
    </source>
</reference>
<proteinExistence type="predicted"/>
<dbReference type="SMART" id="SM00534">
    <property type="entry name" value="MUTSac"/>
    <property type="match status" value="1"/>
</dbReference>
<organism evidence="5 6">
    <name type="scientific">Thermoplasma volcanium (strain ATCC 51530 / DSM 4299 / JCM 9571 / NBRC 15438 / GSS1)</name>
    <dbReference type="NCBI Taxonomy" id="273116"/>
    <lineage>
        <taxon>Archaea</taxon>
        <taxon>Methanobacteriati</taxon>
        <taxon>Thermoplasmatota</taxon>
        <taxon>Thermoplasmata</taxon>
        <taxon>Thermoplasmatales</taxon>
        <taxon>Thermoplasmataceae</taxon>
        <taxon>Thermoplasma</taxon>
    </lineage>
</organism>
<gene>
    <name evidence="5" type="ORF">TVG0671343</name>
</gene>
<evidence type="ECO:0000256" key="1">
    <source>
        <dbReference type="ARBA" id="ARBA00022741"/>
    </source>
</evidence>
<dbReference type="Gene3D" id="3.40.50.300">
    <property type="entry name" value="P-loop containing nucleotide triphosphate hydrolases"/>
    <property type="match status" value="1"/>
</dbReference>
<dbReference type="AlphaFoldDB" id="Q97AY7"/>
<dbReference type="GO" id="GO:0140664">
    <property type="term" value="F:ATP-dependent DNA damage sensor activity"/>
    <property type="evidence" value="ECO:0007669"/>
    <property type="project" value="InterPro"/>
</dbReference>
<keyword evidence="2" id="KW-0067">ATP-binding</keyword>
<dbReference type="GO" id="GO:0030983">
    <property type="term" value="F:mismatched DNA binding"/>
    <property type="evidence" value="ECO:0007669"/>
    <property type="project" value="InterPro"/>
</dbReference>
<dbReference type="PANTHER" id="PTHR11361">
    <property type="entry name" value="DNA MISMATCH REPAIR PROTEIN MUTS FAMILY MEMBER"/>
    <property type="match status" value="1"/>
</dbReference>
<dbReference type="HOGENOM" id="CLU_036487_0_0_2"/>
<dbReference type="SUPFAM" id="SSF52540">
    <property type="entry name" value="P-loop containing nucleoside triphosphate hydrolases"/>
    <property type="match status" value="1"/>
</dbReference>
<feature type="domain" description="DNA mismatch repair proteins mutS family" evidence="4">
    <location>
        <begin position="329"/>
        <end position="509"/>
    </location>
</feature>
<keyword evidence="3" id="KW-0238">DNA-binding</keyword>
<sequence length="509" mass="58527">MIEMVFNSILWPDKKAESLFDSDPDFFADLNLDMIIDGITSGYTDYNLRPFFITMPRSLDTVKYRQEIFKDLLNSEVFALMKDFSEKMNTIYKWVSTADRLGGYQKQGWLLEAALFYFNTMADFSLKLDNLDFKSQGLLMLREYLRELVHTDAFIVASREANTVKSLLSAIRYEMLIESSKVTIRRDKGKDDYNEIVKKLFDKFTNRNATSKSLKRFYETSMNQVEAAVLELIARLFPEEFKALSSFYENHKNFIDPTTAQMYRELQFYLSYIEYISPLEKTGLKFCIPEVGTVRDIYCIECFDLALAQRLLQSGSVVIANDFRLSRNENIIVVTGPNSGGKTTFARSIGQVFFLAMLGLPIPGSKAKLFQVDNIYTHFEKSEDLENLRGKLEDDLIRMRKILDSATERSLIIINEMLSSTASKDAISIGTKIIDLINKKNSICVYVTFFEELARIRGVISMVSQVDPIAPEIRTFRVVRSDPNGLAYATAIAERYGLTYKKIIERVRK</sequence>
<dbReference type="PhylomeDB" id="Q97AY7"/>
<evidence type="ECO:0000313" key="5">
    <source>
        <dbReference type="EMBL" id="BAB59814.1"/>
    </source>
</evidence>
<name>Q97AY7_THEVO</name>
<protein>
    <submittedName>
        <fullName evidence="5">Mismatch binding protein</fullName>
    </submittedName>
</protein>
<dbReference type="STRING" id="273116.gene:9381460"/>
<dbReference type="Proteomes" id="UP000001017">
    <property type="component" value="Chromosome"/>
</dbReference>
<evidence type="ECO:0000256" key="2">
    <source>
        <dbReference type="ARBA" id="ARBA00022840"/>
    </source>
</evidence>
<evidence type="ECO:0000259" key="4">
    <source>
        <dbReference type="SMART" id="SM00534"/>
    </source>
</evidence>
<evidence type="ECO:0000313" key="6">
    <source>
        <dbReference type="Proteomes" id="UP000001017"/>
    </source>
</evidence>
<dbReference type="EMBL" id="BA000011">
    <property type="protein sequence ID" value="BAB59814.1"/>
    <property type="molecule type" value="Genomic_DNA"/>
</dbReference>
<dbReference type="PANTHER" id="PTHR11361:SF34">
    <property type="entry name" value="DNA MISMATCH REPAIR PROTEIN MSH1, MITOCHONDRIAL"/>
    <property type="match status" value="1"/>
</dbReference>
<dbReference type="Pfam" id="PF00488">
    <property type="entry name" value="MutS_V"/>
    <property type="match status" value="1"/>
</dbReference>
<dbReference type="PaxDb" id="273116-14324888"/>